<dbReference type="InterPro" id="IPR055493">
    <property type="entry name" value="DUF7065"/>
</dbReference>
<dbReference type="EMBL" id="FRCK01000009">
    <property type="protein sequence ID" value="SHM43336.1"/>
    <property type="molecule type" value="Genomic_DNA"/>
</dbReference>
<dbReference type="InterPro" id="IPR055492">
    <property type="entry name" value="DUF7064"/>
</dbReference>
<dbReference type="Pfam" id="PF23212">
    <property type="entry name" value="DUF7064"/>
    <property type="match status" value="1"/>
</dbReference>
<dbReference type="Proteomes" id="UP000184444">
    <property type="component" value="Unassembled WGS sequence"/>
</dbReference>
<dbReference type="OrthoDB" id="115252at2"/>
<evidence type="ECO:0000313" key="4">
    <source>
        <dbReference type="Proteomes" id="UP000184444"/>
    </source>
</evidence>
<evidence type="ECO:0000259" key="1">
    <source>
        <dbReference type="Pfam" id="PF23212"/>
    </source>
</evidence>
<reference evidence="4" key="1">
    <citation type="submission" date="2016-11" db="EMBL/GenBank/DDBJ databases">
        <authorList>
            <person name="Varghese N."/>
            <person name="Submissions S."/>
        </authorList>
    </citation>
    <scope>NUCLEOTIDE SEQUENCE [LARGE SCALE GENOMIC DNA]</scope>
    <source>
        <strain evidence="4">DSM 6637</strain>
    </source>
</reference>
<dbReference type="Pfam" id="PF23213">
    <property type="entry name" value="DUF7065"/>
    <property type="match status" value="1"/>
</dbReference>
<dbReference type="AlphaFoldDB" id="A0A1M7IRB3"/>
<evidence type="ECO:0000259" key="2">
    <source>
        <dbReference type="Pfam" id="PF23213"/>
    </source>
</evidence>
<dbReference type="STRING" id="53463.SAMN05444389_10979"/>
<keyword evidence="4" id="KW-1185">Reference proteome</keyword>
<dbReference type="RefSeq" id="WP_073067730.1">
    <property type="nucleotide sequence ID" value="NZ_FRCK01000009.1"/>
</dbReference>
<feature type="domain" description="DUF7064" evidence="1">
    <location>
        <begin position="194"/>
        <end position="310"/>
    </location>
</feature>
<protein>
    <submittedName>
        <fullName evidence="3">Uncharacterized protein</fullName>
    </submittedName>
</protein>
<accession>A0A1M7IRB3</accession>
<name>A0A1M7IRB3_9RHOB</name>
<sequence>MITPEDADFHPHDPSDLSWTETIFLPFAVPEEGIFGNCYVLARPNLGICLSSVIVSRGLCVHTYEIDFTDPQMHLKCPEKFSDFTLDNGLSLKALGGPQNYDLRYENQLGACSFDLSFRGLHHPFDPRDPAENPLLTQRPSGAEDARIGKEWANGHFECKGHITGSLTLYGETYKVDCYEGMDHSWGPRKELGTRAVSWISINFGEDLAIHLAVPMRIEKGTVLYDPVQFGFVVENGEVYGVTSAEVQANRVHMQPIGNRITVTDIRGKSFEFLGTAVGGHPWHSFNPCHVCYQTTMRYTWNDRVGFGEFGDIFGLDYLARHMSRSAPWRRVPQSGGIV</sequence>
<evidence type="ECO:0000313" key="3">
    <source>
        <dbReference type="EMBL" id="SHM43336.1"/>
    </source>
</evidence>
<organism evidence="3 4">
    <name type="scientific">Paracoccus solventivorans</name>
    <dbReference type="NCBI Taxonomy" id="53463"/>
    <lineage>
        <taxon>Bacteria</taxon>
        <taxon>Pseudomonadati</taxon>
        <taxon>Pseudomonadota</taxon>
        <taxon>Alphaproteobacteria</taxon>
        <taxon>Rhodobacterales</taxon>
        <taxon>Paracoccaceae</taxon>
        <taxon>Paracoccus</taxon>
    </lineage>
</organism>
<proteinExistence type="predicted"/>
<dbReference type="SUPFAM" id="SSF159245">
    <property type="entry name" value="AttH-like"/>
    <property type="match status" value="1"/>
</dbReference>
<feature type="domain" description="DUF7065" evidence="2">
    <location>
        <begin position="148"/>
        <end position="189"/>
    </location>
</feature>
<gene>
    <name evidence="3" type="ORF">SAMN05444389_10979</name>
</gene>